<dbReference type="PANTHER" id="PTHR48050">
    <property type="entry name" value="STEROL 3-BETA-GLUCOSYLTRANSFERASE"/>
    <property type="match status" value="1"/>
</dbReference>
<reference evidence="4" key="1">
    <citation type="submission" date="2023-07" db="EMBL/GenBank/DDBJ databases">
        <title>Whole genome shotgun sequence of Streptomyces spororaveus NBRC 15456.</title>
        <authorList>
            <person name="Komaki H."/>
            <person name="Tamura T."/>
        </authorList>
    </citation>
    <scope>NUCLEOTIDE SEQUENCE [LARGE SCALE GENOMIC DNA]</scope>
    <source>
        <strain evidence="4">NBRC 15456</strain>
    </source>
</reference>
<evidence type="ECO:0000313" key="4">
    <source>
        <dbReference type="Proteomes" id="UP000608522"/>
    </source>
</evidence>
<dbReference type="Pfam" id="PF06722">
    <property type="entry name" value="EryCIII-like_C"/>
    <property type="match status" value="1"/>
</dbReference>
<dbReference type="InterPro" id="IPR010610">
    <property type="entry name" value="EryCIII-like_C"/>
</dbReference>
<dbReference type="Gene3D" id="3.40.50.2000">
    <property type="entry name" value="Glycogen Phosphorylase B"/>
    <property type="match status" value="1"/>
</dbReference>
<dbReference type="Proteomes" id="UP000608522">
    <property type="component" value="Unassembled WGS sequence"/>
</dbReference>
<dbReference type="InterPro" id="IPR050426">
    <property type="entry name" value="Glycosyltransferase_28"/>
</dbReference>
<evidence type="ECO:0000256" key="1">
    <source>
        <dbReference type="ARBA" id="ARBA00022679"/>
    </source>
</evidence>
<name>A0ABQ3TPN6_9ACTN</name>
<gene>
    <name evidence="3" type="ORF">Sspor_78280</name>
</gene>
<comment type="caution">
    <text evidence="3">The sequence shown here is derived from an EMBL/GenBank/DDBJ whole genome shotgun (WGS) entry which is preliminary data.</text>
</comment>
<evidence type="ECO:0000313" key="3">
    <source>
        <dbReference type="EMBL" id="GHI82267.1"/>
    </source>
</evidence>
<protein>
    <recommendedName>
        <fullName evidence="2">Erythromycin biosynthesis protein CIII-like C-terminal domain-containing protein</fullName>
    </recommendedName>
</protein>
<dbReference type="SUPFAM" id="SSF53756">
    <property type="entry name" value="UDP-Glycosyltransferase/glycogen phosphorylase"/>
    <property type="match status" value="1"/>
</dbReference>
<sequence length="148" mass="15182">MAIEASRAHGRRVLLARGWAGLAPIDDADDCFLVGEVNQQALFARVATVVHHGGAGTTTTATRSGTPQVVVPMIGDQPWWATRVAELGIGVAHEGATPTVDSLSAALTTALSPRTRTRAAAVADTIRVDGAAVAADLLLGVARAEGRP</sequence>
<evidence type="ECO:0000259" key="2">
    <source>
        <dbReference type="Pfam" id="PF06722"/>
    </source>
</evidence>
<accession>A0ABQ3TPN6</accession>
<proteinExistence type="predicted"/>
<keyword evidence="4" id="KW-1185">Reference proteome</keyword>
<feature type="domain" description="Erythromycin biosynthesis protein CIII-like C-terminal" evidence="2">
    <location>
        <begin position="33"/>
        <end position="121"/>
    </location>
</feature>
<dbReference type="EMBL" id="BNED01000005">
    <property type="protein sequence ID" value="GHI82267.1"/>
    <property type="molecule type" value="Genomic_DNA"/>
</dbReference>
<dbReference type="RefSeq" id="WP_373318888.1">
    <property type="nucleotide sequence ID" value="NZ_BAAATO010000017.1"/>
</dbReference>
<keyword evidence="1" id="KW-0808">Transferase</keyword>
<dbReference type="PANTHER" id="PTHR48050:SF13">
    <property type="entry name" value="STEROL 3-BETA-GLUCOSYLTRANSFERASE UGT80A2"/>
    <property type="match status" value="1"/>
</dbReference>
<organism evidence="3 4">
    <name type="scientific">Streptomyces spororaveus</name>
    <dbReference type="NCBI Taxonomy" id="284039"/>
    <lineage>
        <taxon>Bacteria</taxon>
        <taxon>Bacillati</taxon>
        <taxon>Actinomycetota</taxon>
        <taxon>Actinomycetes</taxon>
        <taxon>Kitasatosporales</taxon>
        <taxon>Streptomycetaceae</taxon>
        <taxon>Streptomyces</taxon>
    </lineage>
</organism>